<evidence type="ECO:0000313" key="5">
    <source>
        <dbReference type="Proteomes" id="UP000184212"/>
    </source>
</evidence>
<evidence type="ECO:0000259" key="3">
    <source>
        <dbReference type="Pfam" id="PF16371"/>
    </source>
</evidence>
<dbReference type="AlphaFoldDB" id="A0A1M5VYZ0"/>
<dbReference type="Gene3D" id="2.60.40.10">
    <property type="entry name" value="Immunoglobulins"/>
    <property type="match status" value="1"/>
</dbReference>
<dbReference type="Pfam" id="PF00149">
    <property type="entry name" value="Metallophos"/>
    <property type="match status" value="1"/>
</dbReference>
<dbReference type="InterPro" id="IPR032285">
    <property type="entry name" value="Metallophos_N"/>
</dbReference>
<keyword evidence="5" id="KW-1185">Reference proteome</keyword>
<dbReference type="PANTHER" id="PTHR43143">
    <property type="entry name" value="METALLOPHOSPHOESTERASE, CALCINEURIN SUPERFAMILY"/>
    <property type="match status" value="1"/>
</dbReference>
<dbReference type="PANTHER" id="PTHR43143:SF1">
    <property type="entry name" value="SERINE_THREONINE-PROTEIN PHOSPHATASE CPPED1"/>
    <property type="match status" value="1"/>
</dbReference>
<dbReference type="GO" id="GO:0016787">
    <property type="term" value="F:hydrolase activity"/>
    <property type="evidence" value="ECO:0007669"/>
    <property type="project" value="InterPro"/>
</dbReference>
<reference evidence="4 5" key="1">
    <citation type="submission" date="2016-11" db="EMBL/GenBank/DDBJ databases">
        <authorList>
            <person name="Jaros S."/>
            <person name="Januszkiewicz K."/>
            <person name="Wedrychowicz H."/>
        </authorList>
    </citation>
    <scope>NUCLEOTIDE SEQUENCE [LARGE SCALE GENOMIC DNA]</scope>
    <source>
        <strain evidence="4 5">DSM 24574</strain>
    </source>
</reference>
<dbReference type="InterPro" id="IPR013783">
    <property type="entry name" value="Ig-like_fold"/>
</dbReference>
<evidence type="ECO:0000259" key="2">
    <source>
        <dbReference type="Pfam" id="PF00149"/>
    </source>
</evidence>
<dbReference type="Pfam" id="PF16371">
    <property type="entry name" value="MetallophosN"/>
    <property type="match status" value="1"/>
</dbReference>
<proteinExistence type="predicted"/>
<dbReference type="InterPro" id="IPR004843">
    <property type="entry name" value="Calcineurin-like_PHP"/>
</dbReference>
<dbReference type="Gene3D" id="3.60.21.10">
    <property type="match status" value="1"/>
</dbReference>
<dbReference type="STRING" id="947013.SAMN04488109_5529"/>
<dbReference type="Proteomes" id="UP000184212">
    <property type="component" value="Unassembled WGS sequence"/>
</dbReference>
<dbReference type="EMBL" id="FQWQ01000004">
    <property type="protein sequence ID" value="SHH80400.1"/>
    <property type="molecule type" value="Genomic_DNA"/>
</dbReference>
<dbReference type="SUPFAM" id="SSF117074">
    <property type="entry name" value="Hypothetical protein PA1324"/>
    <property type="match status" value="1"/>
</dbReference>
<accession>A0A1M5VYZ0</accession>
<dbReference type="InterPro" id="IPR029052">
    <property type="entry name" value="Metallo-depent_PP-like"/>
</dbReference>
<feature type="domain" description="Calcineurin-like phosphoesterase N-terminal" evidence="3">
    <location>
        <begin position="34"/>
        <end position="86"/>
    </location>
</feature>
<evidence type="ECO:0000256" key="1">
    <source>
        <dbReference type="SAM" id="SignalP"/>
    </source>
</evidence>
<dbReference type="RefSeq" id="WP_073141042.1">
    <property type="nucleotide sequence ID" value="NZ_FQWQ01000004.1"/>
</dbReference>
<dbReference type="InterPro" id="IPR051918">
    <property type="entry name" value="STPP_CPPED1"/>
</dbReference>
<gene>
    <name evidence="4" type="ORF">SAMN04488109_5529</name>
</gene>
<feature type="domain" description="Calcineurin-like phosphoesterase" evidence="2">
    <location>
        <begin position="112"/>
        <end position="331"/>
    </location>
</feature>
<protein>
    <submittedName>
        <fullName evidence="4">N terminal of Calcineurin-like phosphoesterase</fullName>
    </submittedName>
</protein>
<keyword evidence="1" id="KW-0732">Signal</keyword>
<feature type="signal peptide" evidence="1">
    <location>
        <begin position="1"/>
        <end position="18"/>
    </location>
</feature>
<dbReference type="OrthoDB" id="9791866at2"/>
<sequence length="389" mass="43609">MRPFLFLLFIALSHTLHAKAVSGFVFADKNNNGQKDKDETGLRGVAVSDQVQVVQTDATGHYTIDDVEGYGLIMICLPDGYKAAATYWQKIPETGGELNFALLKTATVTSFSFLHASDTHISETSLPRTQRLRAMADSLKPAFVLVTGDLIRDALRVPEKEVTALYDLYLSETHKFSMPVWSAAGNHDNFGIERHLSLVGKNNPLYGKKMFHHYFGPNYYSFNYGGIHFVALDDIDYEDLWYYGHVDSTQVAWLKNDLAAIPPTQPVVTFAHMPFFSGGLSLSNFEETGPGRSLERQHGILHYRHVVSNAQELVAILNQRPYPLSLAGHFHFRQVFTFESYNQPTRYEQTAAIVGPSEEGTIKLPSGFTLYTVKDGKISEGKFIRLDTK</sequence>
<dbReference type="SUPFAM" id="SSF56300">
    <property type="entry name" value="Metallo-dependent phosphatases"/>
    <property type="match status" value="1"/>
</dbReference>
<evidence type="ECO:0000313" key="4">
    <source>
        <dbReference type="EMBL" id="SHH80400.1"/>
    </source>
</evidence>
<name>A0A1M5VYZ0_9BACT</name>
<feature type="chain" id="PRO_5013155485" evidence="1">
    <location>
        <begin position="19"/>
        <end position="389"/>
    </location>
</feature>
<organism evidence="4 5">
    <name type="scientific">Chryseolinea serpens</name>
    <dbReference type="NCBI Taxonomy" id="947013"/>
    <lineage>
        <taxon>Bacteria</taxon>
        <taxon>Pseudomonadati</taxon>
        <taxon>Bacteroidota</taxon>
        <taxon>Cytophagia</taxon>
        <taxon>Cytophagales</taxon>
        <taxon>Fulvivirgaceae</taxon>
        <taxon>Chryseolinea</taxon>
    </lineage>
</organism>